<keyword evidence="6" id="KW-0256">Endoplasmic reticulum</keyword>
<dbReference type="Proteomes" id="UP001044222">
    <property type="component" value="Chromosome 6"/>
</dbReference>
<dbReference type="InterPro" id="IPR019150">
    <property type="entry name" value="Vesicle_transport_protein_Use1"/>
</dbReference>
<evidence type="ECO:0000313" key="14">
    <source>
        <dbReference type="Proteomes" id="UP001044222"/>
    </source>
</evidence>
<evidence type="ECO:0000256" key="10">
    <source>
        <dbReference type="ARBA" id="ARBA00023136"/>
    </source>
</evidence>
<protein>
    <recommendedName>
        <fullName evidence="3">Vesicle transport protein USE1</fullName>
    </recommendedName>
    <alternativeName>
        <fullName evidence="11">USE1-like protein</fullName>
    </alternativeName>
</protein>
<evidence type="ECO:0000256" key="11">
    <source>
        <dbReference type="ARBA" id="ARBA00032711"/>
    </source>
</evidence>
<comment type="subcellular location">
    <subcellularLocation>
        <location evidence="1">Endoplasmic reticulum membrane</location>
        <topology evidence="1">Single-pass type IV membrane protein</topology>
    </subcellularLocation>
</comment>
<evidence type="ECO:0000256" key="7">
    <source>
        <dbReference type="ARBA" id="ARBA00022892"/>
    </source>
</evidence>
<keyword evidence="14" id="KW-1185">Reference proteome</keyword>
<comment type="caution">
    <text evidence="13">The sequence shown here is derived from an EMBL/GenBank/DDBJ whole genome shotgun (WGS) entry which is preliminary data.</text>
</comment>
<dbReference type="GO" id="GO:0006890">
    <property type="term" value="P:retrograde vesicle-mediated transport, Golgi to endoplasmic reticulum"/>
    <property type="evidence" value="ECO:0007669"/>
    <property type="project" value="TreeGrafter"/>
</dbReference>
<evidence type="ECO:0000256" key="12">
    <source>
        <dbReference type="SAM" id="Phobius"/>
    </source>
</evidence>
<evidence type="ECO:0000256" key="4">
    <source>
        <dbReference type="ARBA" id="ARBA00022448"/>
    </source>
</evidence>
<dbReference type="AlphaFoldDB" id="A0A9D3MHM2"/>
<keyword evidence="4" id="KW-0813">Transport</keyword>
<keyword evidence="8" id="KW-0653">Protein transport</keyword>
<comment type="similarity">
    <text evidence="2">Belongs to the USE1 family.</text>
</comment>
<dbReference type="GO" id="GO:0005789">
    <property type="term" value="C:endoplasmic reticulum membrane"/>
    <property type="evidence" value="ECO:0007669"/>
    <property type="project" value="UniProtKB-SubCell"/>
</dbReference>
<evidence type="ECO:0000256" key="5">
    <source>
        <dbReference type="ARBA" id="ARBA00022692"/>
    </source>
</evidence>
<keyword evidence="9 12" id="KW-1133">Transmembrane helix</keyword>
<feature type="transmembrane region" description="Helical" evidence="12">
    <location>
        <begin position="221"/>
        <end position="242"/>
    </location>
</feature>
<name>A0A9D3MHM2_ANGAN</name>
<sequence length="246" mass="28264">MAPARLEVNFVRLLSRCEYITLEKQGETEWRLEKYVGALEDMLRALKRSSSKPTADVLKGYRRKVDYLKGLLNAEKLQSLKETGRQRPGPGRNLIAANEKTPVTRKFHVQRKARSCGDGGCELQAAVNTAIMEDSSSDSTTETDMRKRRALRLEDWRSGAELDAMLQQQQHLAEDILHLARNLRKSTLASQRLLPHDTQVLSCRPKQDVCEKKWAESEPRYLLWLGLVLVTFISTILFIRLFPELW</sequence>
<dbReference type="GO" id="GO:0005484">
    <property type="term" value="F:SNAP receptor activity"/>
    <property type="evidence" value="ECO:0007669"/>
    <property type="project" value="TreeGrafter"/>
</dbReference>
<proteinExistence type="inferred from homology"/>
<dbReference type="PANTHER" id="PTHR13050">
    <property type="entry name" value="USE1-LIKE PROTEIN"/>
    <property type="match status" value="1"/>
</dbReference>
<evidence type="ECO:0000256" key="9">
    <source>
        <dbReference type="ARBA" id="ARBA00022989"/>
    </source>
</evidence>
<evidence type="ECO:0000256" key="1">
    <source>
        <dbReference type="ARBA" id="ARBA00004163"/>
    </source>
</evidence>
<evidence type="ECO:0000256" key="3">
    <source>
        <dbReference type="ARBA" id="ARBA00015843"/>
    </source>
</evidence>
<keyword evidence="5 12" id="KW-0812">Transmembrane</keyword>
<keyword evidence="10 12" id="KW-0472">Membrane</keyword>
<accession>A0A9D3MHM2</accession>
<evidence type="ECO:0000256" key="6">
    <source>
        <dbReference type="ARBA" id="ARBA00022824"/>
    </source>
</evidence>
<dbReference type="Pfam" id="PF09753">
    <property type="entry name" value="Use1"/>
    <property type="match status" value="1"/>
</dbReference>
<organism evidence="13 14">
    <name type="scientific">Anguilla anguilla</name>
    <name type="common">European freshwater eel</name>
    <name type="synonym">Muraena anguilla</name>
    <dbReference type="NCBI Taxonomy" id="7936"/>
    <lineage>
        <taxon>Eukaryota</taxon>
        <taxon>Metazoa</taxon>
        <taxon>Chordata</taxon>
        <taxon>Craniata</taxon>
        <taxon>Vertebrata</taxon>
        <taxon>Euteleostomi</taxon>
        <taxon>Actinopterygii</taxon>
        <taxon>Neopterygii</taxon>
        <taxon>Teleostei</taxon>
        <taxon>Anguilliformes</taxon>
        <taxon>Anguillidae</taxon>
        <taxon>Anguilla</taxon>
    </lineage>
</organism>
<dbReference type="GO" id="GO:0015031">
    <property type="term" value="P:protein transport"/>
    <property type="evidence" value="ECO:0007669"/>
    <property type="project" value="UniProtKB-KW"/>
</dbReference>
<dbReference type="PANTHER" id="PTHR13050:SF7">
    <property type="entry name" value="VESICLE TRANSPORT PROTEIN USE1"/>
    <property type="match status" value="1"/>
</dbReference>
<evidence type="ECO:0000313" key="13">
    <source>
        <dbReference type="EMBL" id="KAG5848047.1"/>
    </source>
</evidence>
<dbReference type="GO" id="GO:0031201">
    <property type="term" value="C:SNARE complex"/>
    <property type="evidence" value="ECO:0007669"/>
    <property type="project" value="TreeGrafter"/>
</dbReference>
<evidence type="ECO:0000256" key="8">
    <source>
        <dbReference type="ARBA" id="ARBA00022927"/>
    </source>
</evidence>
<gene>
    <name evidence="13" type="ORF">ANANG_G00132690</name>
</gene>
<keyword evidence="7" id="KW-0931">ER-Golgi transport</keyword>
<reference evidence="13" key="1">
    <citation type="submission" date="2021-01" db="EMBL/GenBank/DDBJ databases">
        <title>A chromosome-scale assembly of European eel, Anguilla anguilla.</title>
        <authorList>
            <person name="Henkel C."/>
            <person name="Jong-Raadsen S.A."/>
            <person name="Dufour S."/>
            <person name="Weltzien F.-A."/>
            <person name="Palstra A.P."/>
            <person name="Pelster B."/>
            <person name="Spaink H.P."/>
            <person name="Van Den Thillart G.E."/>
            <person name="Jansen H."/>
            <person name="Zahm M."/>
            <person name="Klopp C."/>
            <person name="Cedric C."/>
            <person name="Louis A."/>
            <person name="Berthelot C."/>
            <person name="Parey E."/>
            <person name="Roest Crollius H."/>
            <person name="Montfort J."/>
            <person name="Robinson-Rechavi M."/>
            <person name="Bucao C."/>
            <person name="Bouchez O."/>
            <person name="Gislard M."/>
            <person name="Lluch J."/>
            <person name="Milhes M."/>
            <person name="Lampietro C."/>
            <person name="Lopez Roques C."/>
            <person name="Donnadieu C."/>
            <person name="Braasch I."/>
            <person name="Desvignes T."/>
            <person name="Postlethwait J."/>
            <person name="Bobe J."/>
            <person name="Guiguen Y."/>
            <person name="Dirks R."/>
        </authorList>
    </citation>
    <scope>NUCLEOTIDE SEQUENCE</scope>
    <source>
        <strain evidence="13">Tag_6206</strain>
        <tissue evidence="13">Liver</tissue>
    </source>
</reference>
<evidence type="ECO:0000256" key="2">
    <source>
        <dbReference type="ARBA" id="ARBA00007891"/>
    </source>
</evidence>
<dbReference type="EMBL" id="JAFIRN010000006">
    <property type="protein sequence ID" value="KAG5848047.1"/>
    <property type="molecule type" value="Genomic_DNA"/>
</dbReference>